<dbReference type="AlphaFoldDB" id="A0A6N7XBB0"/>
<dbReference type="EMBL" id="VUND01000002">
    <property type="protein sequence ID" value="MST60684.1"/>
    <property type="molecule type" value="Genomic_DNA"/>
</dbReference>
<dbReference type="GO" id="GO:0000976">
    <property type="term" value="F:transcription cis-regulatory region binding"/>
    <property type="evidence" value="ECO:0007669"/>
    <property type="project" value="TreeGrafter"/>
</dbReference>
<dbReference type="Gene3D" id="3.40.190.290">
    <property type="match status" value="1"/>
</dbReference>
<organism evidence="6 7">
    <name type="scientific">Parafannyhessea umbonata</name>
    <dbReference type="NCBI Taxonomy" id="604330"/>
    <lineage>
        <taxon>Bacteria</taxon>
        <taxon>Bacillati</taxon>
        <taxon>Actinomycetota</taxon>
        <taxon>Coriobacteriia</taxon>
        <taxon>Coriobacteriales</taxon>
        <taxon>Atopobiaceae</taxon>
        <taxon>Parafannyhessea</taxon>
    </lineage>
</organism>
<gene>
    <name evidence="6" type="ORF">FYJ69_07145</name>
</gene>
<dbReference type="InterPro" id="IPR000847">
    <property type="entry name" value="LysR_HTH_N"/>
</dbReference>
<evidence type="ECO:0000256" key="2">
    <source>
        <dbReference type="ARBA" id="ARBA00023015"/>
    </source>
</evidence>
<dbReference type="FunFam" id="1.10.10.10:FF:000001">
    <property type="entry name" value="LysR family transcriptional regulator"/>
    <property type="match status" value="1"/>
</dbReference>
<dbReference type="Pfam" id="PF03466">
    <property type="entry name" value="LysR_substrate"/>
    <property type="match status" value="1"/>
</dbReference>
<dbReference type="CDD" id="cd05466">
    <property type="entry name" value="PBP2_LTTR_substrate"/>
    <property type="match status" value="1"/>
</dbReference>
<dbReference type="SUPFAM" id="SSF46785">
    <property type="entry name" value="Winged helix' DNA-binding domain"/>
    <property type="match status" value="1"/>
</dbReference>
<dbReference type="PANTHER" id="PTHR30126">
    <property type="entry name" value="HTH-TYPE TRANSCRIPTIONAL REGULATOR"/>
    <property type="match status" value="1"/>
</dbReference>
<dbReference type="InterPro" id="IPR005119">
    <property type="entry name" value="LysR_subst-bd"/>
</dbReference>
<dbReference type="Pfam" id="PF00126">
    <property type="entry name" value="HTH_1"/>
    <property type="match status" value="1"/>
</dbReference>
<evidence type="ECO:0000256" key="3">
    <source>
        <dbReference type="ARBA" id="ARBA00023125"/>
    </source>
</evidence>
<keyword evidence="4" id="KW-0804">Transcription</keyword>
<evidence type="ECO:0000313" key="6">
    <source>
        <dbReference type="EMBL" id="MST60684.1"/>
    </source>
</evidence>
<feature type="domain" description="HTH lysR-type" evidence="5">
    <location>
        <begin position="30"/>
        <end position="86"/>
    </location>
</feature>
<comment type="similarity">
    <text evidence="1">Belongs to the LysR transcriptional regulatory family.</text>
</comment>
<keyword evidence="3" id="KW-0238">DNA-binding</keyword>
<dbReference type="GO" id="GO:0003700">
    <property type="term" value="F:DNA-binding transcription factor activity"/>
    <property type="evidence" value="ECO:0007669"/>
    <property type="project" value="InterPro"/>
</dbReference>
<keyword evidence="2" id="KW-0805">Transcription regulation</keyword>
<sequence>MQVAGALCIGQTVRPHAGRRGDLGAGVEANIRKFRAFVTSARLGSFTRAAEDLGCTQSTVSRMVASLEADWQLRLFHRRGTALVLTSDGEAVLEDADRLCRSYDDLFRHVESLRGLSGGSIAIAAPSSIVALRLAKPLGAFVRSHPGVQVNIIESTYGEAQSLMEKDAVDFAFVPHHMQAEGLECTLFERDELVIVAPRGHFAQPGAIPVESLLDEMFVADTETAPLLQRELRHSNVRCVTSNTTAILAMVEAGLGISLLPSLALEGSDTSLDVRHLETPAWRSMYLVHHHAADLSAAARAFLDAL</sequence>
<dbReference type="InterPro" id="IPR036390">
    <property type="entry name" value="WH_DNA-bd_sf"/>
</dbReference>
<evidence type="ECO:0000256" key="4">
    <source>
        <dbReference type="ARBA" id="ARBA00023163"/>
    </source>
</evidence>
<evidence type="ECO:0000256" key="1">
    <source>
        <dbReference type="ARBA" id="ARBA00009437"/>
    </source>
</evidence>
<name>A0A6N7XBB0_9ACTN</name>
<dbReference type="PANTHER" id="PTHR30126:SF40">
    <property type="entry name" value="HTH-TYPE TRANSCRIPTIONAL REGULATOR GLTR"/>
    <property type="match status" value="1"/>
</dbReference>
<reference evidence="6 7" key="1">
    <citation type="submission" date="2019-08" db="EMBL/GenBank/DDBJ databases">
        <title>In-depth cultivation of the pig gut microbiome towards novel bacterial diversity and tailored functional studies.</title>
        <authorList>
            <person name="Wylensek D."/>
            <person name="Hitch T.C.A."/>
            <person name="Clavel T."/>
        </authorList>
    </citation>
    <scope>NUCLEOTIDE SEQUENCE [LARGE SCALE GENOMIC DNA]</scope>
    <source>
        <strain evidence="6 7">WB01_CNA04</strain>
    </source>
</reference>
<dbReference type="SUPFAM" id="SSF53850">
    <property type="entry name" value="Periplasmic binding protein-like II"/>
    <property type="match status" value="1"/>
</dbReference>
<evidence type="ECO:0000313" key="7">
    <source>
        <dbReference type="Proteomes" id="UP000434342"/>
    </source>
</evidence>
<accession>A0A6N7XBB0</accession>
<proteinExistence type="inferred from homology"/>
<dbReference type="Proteomes" id="UP000434342">
    <property type="component" value="Unassembled WGS sequence"/>
</dbReference>
<protein>
    <submittedName>
        <fullName evidence="6">LysR family transcriptional regulator</fullName>
    </submittedName>
</protein>
<evidence type="ECO:0000259" key="5">
    <source>
        <dbReference type="PROSITE" id="PS50931"/>
    </source>
</evidence>
<comment type="caution">
    <text evidence="6">The sequence shown here is derived from an EMBL/GenBank/DDBJ whole genome shotgun (WGS) entry which is preliminary data.</text>
</comment>
<dbReference type="PRINTS" id="PR00039">
    <property type="entry name" value="HTHLYSR"/>
</dbReference>
<dbReference type="Gene3D" id="1.10.10.10">
    <property type="entry name" value="Winged helix-like DNA-binding domain superfamily/Winged helix DNA-binding domain"/>
    <property type="match status" value="1"/>
</dbReference>
<dbReference type="PROSITE" id="PS50931">
    <property type="entry name" value="HTH_LYSR"/>
    <property type="match status" value="1"/>
</dbReference>
<dbReference type="InterPro" id="IPR036388">
    <property type="entry name" value="WH-like_DNA-bd_sf"/>
</dbReference>